<reference evidence="1 2" key="1">
    <citation type="submission" date="2022-01" db="EMBL/GenBank/DDBJ databases">
        <title>A chromosomal length assembly of Cordylochernes scorpioides.</title>
        <authorList>
            <person name="Zeh D."/>
            <person name="Zeh J."/>
        </authorList>
    </citation>
    <scope>NUCLEOTIDE SEQUENCE [LARGE SCALE GENOMIC DNA]</scope>
    <source>
        <strain evidence="1">IN4F17</strain>
        <tissue evidence="1">Whole Body</tissue>
    </source>
</reference>
<evidence type="ECO:0000313" key="1">
    <source>
        <dbReference type="EMBL" id="UYV70743.1"/>
    </source>
</evidence>
<evidence type="ECO:0000313" key="2">
    <source>
        <dbReference type="Proteomes" id="UP001235939"/>
    </source>
</evidence>
<accession>A0ABY6KPJ0</accession>
<proteinExistence type="predicted"/>
<sequence length="70" mass="8732">MPCDVLLRRPEETFENIDEYISHLEERMLTIHQWARERLDFSSEKMEYRYNVKTFKEGEMVWLHNPQQEK</sequence>
<protein>
    <submittedName>
        <fullName evidence="1">K02A2.6-like</fullName>
    </submittedName>
</protein>
<keyword evidence="2" id="KW-1185">Reference proteome</keyword>
<gene>
    <name evidence="1" type="ORF">LAZ67_8000418</name>
</gene>
<dbReference type="EMBL" id="CP092870">
    <property type="protein sequence ID" value="UYV70743.1"/>
    <property type="molecule type" value="Genomic_DNA"/>
</dbReference>
<name>A0ABY6KPJ0_9ARAC</name>
<dbReference type="Proteomes" id="UP001235939">
    <property type="component" value="Chromosome 08"/>
</dbReference>
<organism evidence="1 2">
    <name type="scientific">Cordylochernes scorpioides</name>
    <dbReference type="NCBI Taxonomy" id="51811"/>
    <lineage>
        <taxon>Eukaryota</taxon>
        <taxon>Metazoa</taxon>
        <taxon>Ecdysozoa</taxon>
        <taxon>Arthropoda</taxon>
        <taxon>Chelicerata</taxon>
        <taxon>Arachnida</taxon>
        <taxon>Pseudoscorpiones</taxon>
        <taxon>Cheliferoidea</taxon>
        <taxon>Chernetidae</taxon>
        <taxon>Cordylochernes</taxon>
    </lineage>
</organism>